<accession>A0A5B2WPN0</accession>
<dbReference type="Proteomes" id="UP000323454">
    <property type="component" value="Unassembled WGS sequence"/>
</dbReference>
<dbReference type="GO" id="GO:0046872">
    <property type="term" value="F:metal ion binding"/>
    <property type="evidence" value="ECO:0007669"/>
    <property type="project" value="InterPro"/>
</dbReference>
<dbReference type="PROSITE" id="PS51257">
    <property type="entry name" value="PROKAR_LIPOPROTEIN"/>
    <property type="match status" value="1"/>
</dbReference>
<reference evidence="6 7" key="1">
    <citation type="submission" date="2019-09" db="EMBL/GenBank/DDBJ databases">
        <title>Goodfellowia gen. nov., a new genus of the Pseudonocardineae related to Actinoalloteichus, containing Goodfellowia coeruleoviolacea gen. nov., comb. nov. gen. nov., comb. nov.</title>
        <authorList>
            <person name="Labeda D."/>
        </authorList>
    </citation>
    <scope>NUCLEOTIDE SEQUENCE [LARGE SCALE GENOMIC DNA]</scope>
    <source>
        <strain evidence="6 7">AN110305</strain>
    </source>
</reference>
<reference evidence="6 7" key="2">
    <citation type="submission" date="2019-09" db="EMBL/GenBank/DDBJ databases">
        <authorList>
            <person name="Jin C."/>
        </authorList>
    </citation>
    <scope>NUCLEOTIDE SEQUENCE [LARGE SCALE GENOMIC DNA]</scope>
    <source>
        <strain evidence="6 7">AN110305</strain>
    </source>
</reference>
<evidence type="ECO:0000259" key="5">
    <source>
        <dbReference type="PROSITE" id="PS50975"/>
    </source>
</evidence>
<name>A0A5B2WPN0_9PSEU</name>
<dbReference type="InterPro" id="IPR011761">
    <property type="entry name" value="ATP-grasp"/>
</dbReference>
<dbReference type="PROSITE" id="PS50975">
    <property type="entry name" value="ATP_GRASP"/>
    <property type="match status" value="1"/>
</dbReference>
<organism evidence="6 7">
    <name type="scientific">Solihabitans fulvus</name>
    <dbReference type="NCBI Taxonomy" id="1892852"/>
    <lineage>
        <taxon>Bacteria</taxon>
        <taxon>Bacillati</taxon>
        <taxon>Actinomycetota</taxon>
        <taxon>Actinomycetes</taxon>
        <taxon>Pseudonocardiales</taxon>
        <taxon>Pseudonocardiaceae</taxon>
        <taxon>Solihabitans</taxon>
    </lineage>
</organism>
<dbReference type="SUPFAM" id="SSF56059">
    <property type="entry name" value="Glutathione synthetase ATP-binding domain-like"/>
    <property type="match status" value="1"/>
</dbReference>
<evidence type="ECO:0000256" key="1">
    <source>
        <dbReference type="ARBA" id="ARBA00022598"/>
    </source>
</evidence>
<evidence type="ECO:0000313" key="6">
    <source>
        <dbReference type="EMBL" id="KAA2253913.1"/>
    </source>
</evidence>
<dbReference type="OrthoDB" id="24041at2"/>
<dbReference type="PANTHER" id="PTHR43585:SF2">
    <property type="entry name" value="ATP-GRASP ENZYME FSQD"/>
    <property type="match status" value="1"/>
</dbReference>
<dbReference type="GO" id="GO:0016874">
    <property type="term" value="F:ligase activity"/>
    <property type="evidence" value="ECO:0007669"/>
    <property type="project" value="UniProtKB-KW"/>
</dbReference>
<keyword evidence="1" id="KW-0436">Ligase</keyword>
<feature type="domain" description="ATP-grasp" evidence="5">
    <location>
        <begin position="117"/>
        <end position="337"/>
    </location>
</feature>
<gene>
    <name evidence="6" type="ORF">F0L68_32100</name>
</gene>
<proteinExistence type="predicted"/>
<keyword evidence="3 4" id="KW-0067">ATP-binding</keyword>
<keyword evidence="2 4" id="KW-0547">Nucleotide-binding</keyword>
<keyword evidence="7" id="KW-1185">Reference proteome</keyword>
<evidence type="ECO:0000256" key="2">
    <source>
        <dbReference type="ARBA" id="ARBA00022741"/>
    </source>
</evidence>
<dbReference type="RefSeq" id="WP_149853607.1">
    <property type="nucleotide sequence ID" value="NZ_VUOB01000064.1"/>
</dbReference>
<dbReference type="InterPro" id="IPR052032">
    <property type="entry name" value="ATP-dep_AA_Ligase"/>
</dbReference>
<dbReference type="Gene3D" id="3.40.50.20">
    <property type="match status" value="1"/>
</dbReference>
<evidence type="ECO:0000256" key="3">
    <source>
        <dbReference type="ARBA" id="ARBA00022840"/>
    </source>
</evidence>
<dbReference type="AlphaFoldDB" id="A0A5B2WPN0"/>
<dbReference type="EMBL" id="VUOB01000064">
    <property type="protein sequence ID" value="KAA2253913.1"/>
    <property type="molecule type" value="Genomic_DNA"/>
</dbReference>
<dbReference type="PANTHER" id="PTHR43585">
    <property type="entry name" value="FUMIPYRROLE BIOSYNTHESIS PROTEIN C"/>
    <property type="match status" value="1"/>
</dbReference>
<evidence type="ECO:0000313" key="7">
    <source>
        <dbReference type="Proteomes" id="UP000323454"/>
    </source>
</evidence>
<dbReference type="GO" id="GO:0005524">
    <property type="term" value="F:ATP binding"/>
    <property type="evidence" value="ECO:0007669"/>
    <property type="project" value="UniProtKB-UniRule"/>
</dbReference>
<evidence type="ECO:0000256" key="4">
    <source>
        <dbReference type="PROSITE-ProRule" id="PRU00409"/>
    </source>
</evidence>
<comment type="caution">
    <text evidence="6">The sequence shown here is derived from an EMBL/GenBank/DDBJ whole genome shotgun (WGS) entry which is preliminary data.</text>
</comment>
<protein>
    <submittedName>
        <fullName evidence="6">ATP-grasp domain-containing protein</fullName>
    </submittedName>
</protein>
<dbReference type="Gene3D" id="3.30.470.20">
    <property type="entry name" value="ATP-grasp fold, B domain"/>
    <property type="match status" value="1"/>
</dbReference>
<sequence>MRQILFVYVRGGTPLAHSLPAIAACGALHVLAIVPLPSVETELWRPLCASVTELDGPPPTGDALVELIVGHAERVAADAVIATSEFAMVPVAEAATRLGLRGAGPGVLRARDKRLMRDTWADAGVPVPGYRRVASLRDLRAGCAELTPPLLLKAAWGAGSMGQAELGGVEDAERVWAAANAAVGRVRATGIGELREAGTDATFLVEEIINGSTSGWYETDKRYGPYVSVEGIVSSGTYHPISLTGRMPTVPPFIEPANLAPCVLSEQLQRRVEKVATIAVDALELDTCGTHTEIMLGPDGELTVIESAARFGGCMLVREIEDVFGLDMISMLTRELLGERVEYPERMRTAGTGAAATLAMIAADSAGRPWRDQRIWDDRELDWSTLVSAGTSVSVVEQQTLPRGTLIPRYDPSDGALNWAGIFYLRAADAETLLRDCYGILDNLHLALPEAVPAR</sequence>